<feature type="compositionally biased region" description="Acidic residues" evidence="2">
    <location>
        <begin position="1092"/>
        <end position="1103"/>
    </location>
</feature>
<keyword evidence="4" id="KW-1185">Reference proteome</keyword>
<organism evidence="3 4">
    <name type="scientific">Amniculicola lignicola CBS 123094</name>
    <dbReference type="NCBI Taxonomy" id="1392246"/>
    <lineage>
        <taxon>Eukaryota</taxon>
        <taxon>Fungi</taxon>
        <taxon>Dikarya</taxon>
        <taxon>Ascomycota</taxon>
        <taxon>Pezizomycotina</taxon>
        <taxon>Dothideomycetes</taxon>
        <taxon>Pleosporomycetidae</taxon>
        <taxon>Pleosporales</taxon>
        <taxon>Amniculicolaceae</taxon>
        <taxon>Amniculicola</taxon>
    </lineage>
</organism>
<proteinExistence type="predicted"/>
<reference evidence="3" key="1">
    <citation type="journal article" date="2020" name="Stud. Mycol.">
        <title>101 Dothideomycetes genomes: a test case for predicting lifestyles and emergence of pathogens.</title>
        <authorList>
            <person name="Haridas S."/>
            <person name="Albert R."/>
            <person name="Binder M."/>
            <person name="Bloem J."/>
            <person name="Labutti K."/>
            <person name="Salamov A."/>
            <person name="Andreopoulos B."/>
            <person name="Baker S."/>
            <person name="Barry K."/>
            <person name="Bills G."/>
            <person name="Bluhm B."/>
            <person name="Cannon C."/>
            <person name="Castanera R."/>
            <person name="Culley D."/>
            <person name="Daum C."/>
            <person name="Ezra D."/>
            <person name="Gonzalez J."/>
            <person name="Henrissat B."/>
            <person name="Kuo A."/>
            <person name="Liang C."/>
            <person name="Lipzen A."/>
            <person name="Lutzoni F."/>
            <person name="Magnuson J."/>
            <person name="Mondo S."/>
            <person name="Nolan M."/>
            <person name="Ohm R."/>
            <person name="Pangilinan J."/>
            <person name="Park H.-J."/>
            <person name="Ramirez L."/>
            <person name="Alfaro M."/>
            <person name="Sun H."/>
            <person name="Tritt A."/>
            <person name="Yoshinaga Y."/>
            <person name="Zwiers L.-H."/>
            <person name="Turgeon B."/>
            <person name="Goodwin S."/>
            <person name="Spatafora J."/>
            <person name="Crous P."/>
            <person name="Grigoriev I."/>
        </authorList>
    </citation>
    <scope>NUCLEOTIDE SEQUENCE</scope>
    <source>
        <strain evidence="3">CBS 123094</strain>
    </source>
</reference>
<protein>
    <submittedName>
        <fullName evidence="3">Uncharacterized protein</fullName>
    </submittedName>
</protein>
<feature type="region of interest" description="Disordered" evidence="2">
    <location>
        <begin position="1081"/>
        <end position="1103"/>
    </location>
</feature>
<name>A0A6A5W3J3_9PLEO</name>
<sequence length="1103" mass="122098">MAALDAELSGELSRILACPYPTSLAKLADILTRADGWVVRKCIQDRPPCAVSKLASIIIDALPLWAYSLHVLEALCHSSDFKDEVLLQNSGILNALLTKANSSQRGFDECAQICVLLLSRPLPKSVPLPASAQTFFLQAFEWATKAPDITTLRPIYHMLNGACRELLSLLSSEDRQIFDQKLCHILSSNSTTQNPMLPLWCFGIVILLERPHEVGMIRSLGSSSYKESDQVISDNTWKTSSGRKLFGSASGLQKTINVTVLNVIWASKGGVGVSDLDALEVIRIAIRTMHFVDPKLRQAWSTGSTLAKGTFHKLPGKILRADISARVQLEAMCFYAMIAGQNQLLDEVVTKYEHALCDIGHLQVELEFLRESLSVSLPLFAPQLRGPFTQEILTRILGCNSTSSPSQATSNFSVLVEQMSAIIPESTRLRDHILSTLSSEPQQRSIVAFLELPPRIQSKEGGCDTYTSFTSRRLFSSTVAMLLMSALSSSNAELRPSPALVLALVSYQQILALGNSSRCSHAPLANTRPAISLFQEECTPSTGAQQQNWQDRIKSQLTTQSAYQHDSIVRSMAQICQDLENRCENVEEPLRLEQRKVSELTARVTQLGEHIESLESEGIERRLYIDGLEVDVNNLENEKENVSARLEEVQNDFAEAKQQATETLNAAQEAFTATEGQLRSTIVTQEETLATRTEELNDLNLEMKRAHEQFAVTEKQLQSTITAHEESISAQERSMGQLNDQLKSQQSQLQGKKEKLDEQREVHQSLNEAYEVVKGSLRSREQNLEDERCTVAQQVHELEHLRASNISLQSHLSSTELDLQAATGQLSDLKERHEDLTQSSAEALRDLEHRYTADLDTAKAKLDSLTLKAEQLTDALSLKDQHLSDLKKWKKGVLSYIRCPADSPFPDRTHGQTKEDFGIPRTPRDRRRKSSVQAQGRNEAPMDNVVTRGITSTAMEDIANASFASSNSRGDDGSTPKRAKTCATRASFKSSAIPTSFNDRKPTLARLEAMGRAKPLTPTKRSALRTLSPNRRHTTVGFALSEADESEETGKGTRRTSTHMVENAAFDMDAHLASTPFTPGDVVFGTGRGPEEEFGGESETIEL</sequence>
<dbReference type="EMBL" id="ML977633">
    <property type="protein sequence ID" value="KAF1995767.1"/>
    <property type="molecule type" value="Genomic_DNA"/>
</dbReference>
<feature type="region of interest" description="Disordered" evidence="2">
    <location>
        <begin position="733"/>
        <end position="756"/>
    </location>
</feature>
<gene>
    <name evidence="3" type="ORF">P154DRAFT_580477</name>
</gene>
<dbReference type="Proteomes" id="UP000799779">
    <property type="component" value="Unassembled WGS sequence"/>
</dbReference>
<evidence type="ECO:0000256" key="2">
    <source>
        <dbReference type="SAM" id="MobiDB-lite"/>
    </source>
</evidence>
<feature type="region of interest" description="Disordered" evidence="2">
    <location>
        <begin position="961"/>
        <end position="986"/>
    </location>
</feature>
<accession>A0A6A5W3J3</accession>
<dbReference type="OrthoDB" id="5332870at2759"/>
<feature type="coiled-coil region" evidence="1">
    <location>
        <begin position="812"/>
        <end position="875"/>
    </location>
</feature>
<dbReference type="AlphaFoldDB" id="A0A6A5W3J3"/>
<evidence type="ECO:0000313" key="3">
    <source>
        <dbReference type="EMBL" id="KAF1995767.1"/>
    </source>
</evidence>
<feature type="region of interest" description="Disordered" evidence="2">
    <location>
        <begin position="902"/>
        <end position="943"/>
    </location>
</feature>
<evidence type="ECO:0000313" key="4">
    <source>
        <dbReference type="Proteomes" id="UP000799779"/>
    </source>
</evidence>
<feature type="compositionally biased region" description="Low complexity" evidence="2">
    <location>
        <begin position="737"/>
        <end position="750"/>
    </location>
</feature>
<feature type="compositionally biased region" description="Basic and acidic residues" evidence="2">
    <location>
        <begin position="905"/>
        <end position="918"/>
    </location>
</feature>
<evidence type="ECO:0000256" key="1">
    <source>
        <dbReference type="SAM" id="Coils"/>
    </source>
</evidence>
<keyword evidence="1" id="KW-0175">Coiled coil</keyword>